<dbReference type="PANTHER" id="PTHR41533:SF1">
    <property type="entry name" value="L,D-TRANSPEPTIDASE YCBB-RELATED"/>
    <property type="match status" value="1"/>
</dbReference>
<feature type="domain" description="Peptidoglycan binding-like" evidence="2">
    <location>
        <begin position="74"/>
        <end position="130"/>
    </location>
</feature>
<dbReference type="PANTHER" id="PTHR41533">
    <property type="entry name" value="L,D-TRANSPEPTIDASE HI_1667-RELATED"/>
    <property type="match status" value="1"/>
</dbReference>
<evidence type="ECO:0000313" key="4">
    <source>
        <dbReference type="Proteomes" id="UP000753908"/>
    </source>
</evidence>
<reference evidence="3" key="2">
    <citation type="journal article" date="2022" name="Microbiol. Resour. Announc.">
        <title>Metagenome Sequencing to Explore Phylogenomics of Terrestrial Cyanobacteria.</title>
        <authorList>
            <person name="Ward R.D."/>
            <person name="Stajich J.E."/>
            <person name="Johansen J.R."/>
            <person name="Huntemann M."/>
            <person name="Clum A."/>
            <person name="Foster B."/>
            <person name="Foster B."/>
            <person name="Roux S."/>
            <person name="Palaniappan K."/>
            <person name="Varghese N."/>
            <person name="Mukherjee S."/>
            <person name="Reddy T.B.K."/>
            <person name="Daum C."/>
            <person name="Copeland A."/>
            <person name="Chen I.A."/>
            <person name="Ivanova N.N."/>
            <person name="Kyrpides N.C."/>
            <person name="Shapiro N."/>
            <person name="Eloe-Fadrosh E.A."/>
            <person name="Pietrasiak N."/>
        </authorList>
    </citation>
    <scope>NUCLEOTIDE SEQUENCE</scope>
    <source>
        <strain evidence="3">CPER-KK1</strain>
    </source>
</reference>
<dbReference type="Proteomes" id="UP000753908">
    <property type="component" value="Unassembled WGS sequence"/>
</dbReference>
<keyword evidence="1" id="KW-0472">Membrane</keyword>
<evidence type="ECO:0000259" key="2">
    <source>
        <dbReference type="Pfam" id="PF01471"/>
    </source>
</evidence>
<reference evidence="3" key="1">
    <citation type="submission" date="2021-05" db="EMBL/GenBank/DDBJ databases">
        <authorList>
            <person name="Pietrasiak N."/>
            <person name="Ward R."/>
            <person name="Stajich J.E."/>
            <person name="Kurbessoian T."/>
        </authorList>
    </citation>
    <scope>NUCLEOTIDE SEQUENCE</scope>
    <source>
        <strain evidence="3">CPER-KK1</strain>
    </source>
</reference>
<dbReference type="InterPro" id="IPR002477">
    <property type="entry name" value="Peptidoglycan-bd-like"/>
</dbReference>
<feature type="domain" description="Peptidoglycan binding-like" evidence="2">
    <location>
        <begin position="181"/>
        <end position="237"/>
    </location>
</feature>
<evidence type="ECO:0000313" key="3">
    <source>
        <dbReference type="EMBL" id="MBW4545798.1"/>
    </source>
</evidence>
<dbReference type="Pfam" id="PF01471">
    <property type="entry name" value="PG_binding_1"/>
    <property type="match status" value="2"/>
</dbReference>
<protein>
    <submittedName>
        <fullName evidence="3">Peptidoglycan-binding protein</fullName>
    </submittedName>
</protein>
<dbReference type="InterPro" id="IPR036365">
    <property type="entry name" value="PGBD-like_sf"/>
</dbReference>
<organism evidence="3 4">
    <name type="scientific">Symplocastrum torsivum CPER-KK1</name>
    <dbReference type="NCBI Taxonomy" id="450513"/>
    <lineage>
        <taxon>Bacteria</taxon>
        <taxon>Bacillati</taxon>
        <taxon>Cyanobacteriota</taxon>
        <taxon>Cyanophyceae</taxon>
        <taxon>Oscillatoriophycideae</taxon>
        <taxon>Oscillatoriales</taxon>
        <taxon>Microcoleaceae</taxon>
        <taxon>Symplocastrum</taxon>
    </lineage>
</organism>
<dbReference type="AlphaFoldDB" id="A0A951PN43"/>
<keyword evidence="1" id="KW-0812">Transmembrane</keyword>
<evidence type="ECO:0000256" key="1">
    <source>
        <dbReference type="SAM" id="Phobius"/>
    </source>
</evidence>
<feature type="transmembrane region" description="Helical" evidence="1">
    <location>
        <begin position="45"/>
        <end position="65"/>
    </location>
</feature>
<gene>
    <name evidence="3" type="ORF">KME25_15320</name>
</gene>
<name>A0A951PN43_9CYAN</name>
<comment type="caution">
    <text evidence="3">The sequence shown here is derived from an EMBL/GenBank/DDBJ whole genome shotgun (WGS) entry which is preliminary data.</text>
</comment>
<dbReference type="SUPFAM" id="SSF47090">
    <property type="entry name" value="PGBD-like"/>
    <property type="match status" value="2"/>
</dbReference>
<accession>A0A951PN43</accession>
<proteinExistence type="predicted"/>
<keyword evidence="1" id="KW-1133">Transmembrane helix</keyword>
<dbReference type="Gene3D" id="1.10.101.10">
    <property type="entry name" value="PGBD-like superfamily/PGBD"/>
    <property type="match status" value="2"/>
</dbReference>
<dbReference type="EMBL" id="JAHHIF010000018">
    <property type="protein sequence ID" value="MBW4545798.1"/>
    <property type="molecule type" value="Genomic_DNA"/>
</dbReference>
<sequence length="312" mass="34868">METIAYLHLALTHEEPTDITQNLTLENLKLLEWLKQQKLATHTRIYLLSLVVSLSILGIAGEALAQRVLRQGSRGSDVELVQERLQELGYLYQSPDGVFGPATRNALIRFQQAYELTPDGVVGSETEAALFDQVGQRPYNTFNTPPLPTLYPPSVSSYEERSVPSRSGRLTDITLLQRGDSGPEVRRLQERLRREGYNPGAIDGIFGRDTERAVLRFQRANGLEADGVAGRETLTALGIGSGSPRNSYVVVVPIRGDDTLSEVRRYISSATRRNSKRGEYVNARAFNNRNEAESLSYQLRSRGFDARVVYRP</sequence>
<dbReference type="InterPro" id="IPR036366">
    <property type="entry name" value="PGBDSf"/>
</dbReference>
<dbReference type="InterPro" id="IPR052905">
    <property type="entry name" value="LD-transpeptidase_YkuD-like"/>
</dbReference>